<dbReference type="EMBL" id="JBHLTC010000028">
    <property type="protein sequence ID" value="MFC0626733.1"/>
    <property type="molecule type" value="Genomic_DNA"/>
</dbReference>
<proteinExistence type="predicted"/>
<name>A0ABV6QRA8_9ACTN</name>
<evidence type="ECO:0000256" key="1">
    <source>
        <dbReference type="SAM" id="MobiDB-lite"/>
    </source>
</evidence>
<feature type="compositionally biased region" description="Low complexity" evidence="1">
    <location>
        <begin position="43"/>
        <end position="54"/>
    </location>
</feature>
<comment type="caution">
    <text evidence="2">The sequence shown here is derived from an EMBL/GenBank/DDBJ whole genome shotgun (WGS) entry which is preliminary data.</text>
</comment>
<dbReference type="Proteomes" id="UP001589890">
    <property type="component" value="Unassembled WGS sequence"/>
</dbReference>
<evidence type="ECO:0000313" key="3">
    <source>
        <dbReference type="Proteomes" id="UP001589890"/>
    </source>
</evidence>
<accession>A0ABV6QRA8</accession>
<sequence length="54" mass="6329">MRRVHDRMPMVISPDKWDAVARSTPHQRRRRPHVDGSRRSGGHVRSVGRSEQFP</sequence>
<organism evidence="2 3">
    <name type="scientific">Kribbella deserti</name>
    <dbReference type="NCBI Taxonomy" id="1926257"/>
    <lineage>
        <taxon>Bacteria</taxon>
        <taxon>Bacillati</taxon>
        <taxon>Actinomycetota</taxon>
        <taxon>Actinomycetes</taxon>
        <taxon>Propionibacteriales</taxon>
        <taxon>Kribbellaceae</taxon>
        <taxon>Kribbella</taxon>
    </lineage>
</organism>
<gene>
    <name evidence="2" type="ORF">ACFFGN_21815</name>
</gene>
<keyword evidence="3" id="KW-1185">Reference proteome</keyword>
<dbReference type="RefSeq" id="WP_380050676.1">
    <property type="nucleotide sequence ID" value="NZ_JBHLTC010000028.1"/>
</dbReference>
<evidence type="ECO:0008006" key="4">
    <source>
        <dbReference type="Google" id="ProtNLM"/>
    </source>
</evidence>
<evidence type="ECO:0000313" key="2">
    <source>
        <dbReference type="EMBL" id="MFC0626733.1"/>
    </source>
</evidence>
<protein>
    <recommendedName>
        <fullName evidence="4">DUF397 domain-containing protein</fullName>
    </recommendedName>
</protein>
<feature type="region of interest" description="Disordered" evidence="1">
    <location>
        <begin position="1"/>
        <end position="54"/>
    </location>
</feature>
<reference evidence="2 3" key="1">
    <citation type="submission" date="2024-09" db="EMBL/GenBank/DDBJ databases">
        <authorList>
            <person name="Sun Q."/>
            <person name="Mori K."/>
        </authorList>
    </citation>
    <scope>NUCLEOTIDE SEQUENCE [LARGE SCALE GENOMIC DNA]</scope>
    <source>
        <strain evidence="2 3">CGMCC 1.15906</strain>
    </source>
</reference>